<evidence type="ECO:0000313" key="4">
    <source>
        <dbReference type="EMBL" id="ELR65708.1"/>
    </source>
</evidence>
<keyword evidence="5" id="KW-1185">Reference proteome</keyword>
<accession>L8JBQ9</accession>
<feature type="transmembrane region" description="Helical" evidence="2">
    <location>
        <begin position="20"/>
        <end position="41"/>
    </location>
</feature>
<dbReference type="OrthoDB" id="8565469at2"/>
<dbReference type="AlphaFoldDB" id="L8JBQ9"/>
<evidence type="ECO:0000313" key="5">
    <source>
        <dbReference type="Proteomes" id="UP000011134"/>
    </source>
</evidence>
<name>L8JBQ9_9GAMM</name>
<evidence type="ECO:0000256" key="1">
    <source>
        <dbReference type="PROSITE-ProRule" id="PRU00339"/>
    </source>
</evidence>
<keyword evidence="2" id="KW-0812">Transmembrane</keyword>
<dbReference type="SMART" id="SM00028">
    <property type="entry name" value="TPR"/>
    <property type="match status" value="3"/>
</dbReference>
<feature type="domain" description="PelB C-terminal" evidence="3">
    <location>
        <begin position="905"/>
        <end position="1184"/>
    </location>
</feature>
<proteinExistence type="predicted"/>
<comment type="caution">
    <text evidence="4">The sequence shown here is derived from an EMBL/GenBank/DDBJ whole genome shotgun (WGS) entry which is preliminary data.</text>
</comment>
<dbReference type="Proteomes" id="UP000011134">
    <property type="component" value="Unassembled WGS sequence"/>
</dbReference>
<organism evidence="4 5">
    <name type="scientific">Photobacterium marinum</name>
    <dbReference type="NCBI Taxonomy" id="1056511"/>
    <lineage>
        <taxon>Bacteria</taxon>
        <taxon>Pseudomonadati</taxon>
        <taxon>Pseudomonadota</taxon>
        <taxon>Gammaproteobacteria</taxon>
        <taxon>Vibrionales</taxon>
        <taxon>Vibrionaceae</taxon>
        <taxon>Photobacterium</taxon>
    </lineage>
</organism>
<dbReference type="SUPFAM" id="SSF48452">
    <property type="entry name" value="TPR-like"/>
    <property type="match status" value="2"/>
</dbReference>
<dbReference type="InterPro" id="IPR019734">
    <property type="entry name" value="TPR_rpt"/>
</dbReference>
<dbReference type="PROSITE" id="PS50005">
    <property type="entry name" value="TPR"/>
    <property type="match status" value="1"/>
</dbReference>
<evidence type="ECO:0000259" key="3">
    <source>
        <dbReference type="Pfam" id="PF24604"/>
    </source>
</evidence>
<feature type="repeat" description="TPR" evidence="1">
    <location>
        <begin position="586"/>
        <end position="619"/>
    </location>
</feature>
<dbReference type="Pfam" id="PF13429">
    <property type="entry name" value="TPR_15"/>
    <property type="match status" value="1"/>
</dbReference>
<dbReference type="InterPro" id="IPR011990">
    <property type="entry name" value="TPR-like_helical_dom_sf"/>
</dbReference>
<dbReference type="Pfam" id="PF24604">
    <property type="entry name" value="B-barrel_PelB_C"/>
    <property type="match status" value="1"/>
</dbReference>
<dbReference type="Gene3D" id="1.25.40.10">
    <property type="entry name" value="Tetratricopeptide repeat domain"/>
    <property type="match status" value="2"/>
</dbReference>
<dbReference type="EMBL" id="AMZO01000016">
    <property type="protein sequence ID" value="ELR65708.1"/>
    <property type="molecule type" value="Genomic_DNA"/>
</dbReference>
<dbReference type="InterPro" id="IPR057306">
    <property type="entry name" value="B-barrel_PelB_C"/>
</dbReference>
<reference evidence="4 5" key="1">
    <citation type="submission" date="2012-12" db="EMBL/GenBank/DDBJ databases">
        <title>Genome Assembly of Photobacterium sp. AK15.</title>
        <authorList>
            <person name="Khatri I."/>
            <person name="Vaidya B."/>
            <person name="Srinivas T.N.R."/>
            <person name="Subramanian S."/>
            <person name="Pinnaka A."/>
        </authorList>
    </citation>
    <scope>NUCLEOTIDE SEQUENCE [LARGE SCALE GENOMIC DNA]</scope>
    <source>
        <strain evidence="4 5">AK15</strain>
    </source>
</reference>
<keyword evidence="2" id="KW-1133">Transmembrane helix</keyword>
<gene>
    <name evidence="4" type="ORF">C942_00793</name>
</gene>
<evidence type="ECO:0000256" key="2">
    <source>
        <dbReference type="SAM" id="Phobius"/>
    </source>
</evidence>
<keyword evidence="1" id="KW-0802">TPR repeat</keyword>
<keyword evidence="2" id="KW-0472">Membrane</keyword>
<sequence length="1185" mass="135225">MVQDSNQPQTGKSKKPRIRLVNKLTLIILTLTSVWAMWLVAPSKEMLTKLISRSSSPEVSLAFLQEMYVREPENREIIQQIIDNYKKIGDLDDALKLTAEILFKEDGSKDWEAFDIYLSLLLEKSYQQGDKTASETDEELRLLLNSVGYIPEAELARKYADAAISLSMPKTGYDILLPHLHSEKTSYQELVNLALQNSDYENSLRLQLDAFREIETVDEAQKLFRLFALSDEAKLSKQFILTYSGKLCDQPEFLQLTIDHSLAIGNSITALRQSLKLLSIAPDDVLRAKTAELAISTGNINIAVSLLNDLVQNSPSQTSLSKLHDLYRWQGDLQNAYKLSRQLLAYNISEQQIRSGIEESRALGDIYYESIFYQRLVSSHQIKPSEYRNWLNALEKAQGTQSAIASINRLATTRPRDAELISHQARLYNYQGNYQQVIKKWERLTQLRKPTTDEALLSSNAFIQLHQPGPALTALTAPPEWLYADGDYLETVLSLAWDTNNRAIAKQTQYRLMQTNSDKIDVFRYLRINSPLTDKDIENLLTLYHSQGSKTALLAAIQATEKNGDRSTFIKLLDEAGRDPKLNQTPEILIYLAQEAAQNNETEKAFVFYQQALSYSPYNTAAINGILWLAINTNNQEKTADIYEEYKSSLRGNDDLWLGFATAAQQLDKLQEAEAWYQQILLNSEQAYSDTTDSKADVAVILNYASLAERMGQYDKAYKLRRYSAEKLTDELLKLEDGDISYRSLVALFAGEHLASKLAEDAALSQPNQNRTEELYLYYLANRQSDNVLFWHQRTALKNYQLPDWQKLYIAIERKDRGAMETLLTNSLNLPLADKNIALQLTGQHQKAWQHGQANLGKQTNQAVENQLRKIHVSQHPDKTHSLRTNIEQNTEWDITRYSLDYYSPHKDGNWRLGSDYQQSGTPELFVGNNIDNEKRLRGLYQYQQVETNWQLGFDFADGVGDQRLGLKASLETPLDDYWNSELTLAINDHIEASQLMTLAGQSDHIGLTLNYQPTARELLSMRFNWHELSTRFNDDIGKGWDFNLRAAEQFFFNDPAWQVYADITMQKVDLSNQPLDGVNNWNQGSTPLTSADFIEDEYQRISVGQRLWHGNPSTPGATVPSPRYWLDTSLGYNVTNSQADLAVSSGLGWRLFGNDELYLSVDWQSQDRNGDQSLKLSMGYYYSF</sequence>
<dbReference type="PATRIC" id="fig|1056511.3.peg.2285"/>
<protein>
    <recommendedName>
        <fullName evidence="3">PelB C-terminal domain-containing protein</fullName>
    </recommendedName>
</protein>